<evidence type="ECO:0000256" key="2">
    <source>
        <dbReference type="ARBA" id="ARBA00022723"/>
    </source>
</evidence>
<proteinExistence type="predicted"/>
<dbReference type="Pfam" id="PF00330">
    <property type="entry name" value="Aconitase"/>
    <property type="match status" value="1"/>
</dbReference>
<dbReference type="GO" id="GO:0051536">
    <property type="term" value="F:iron-sulfur cluster binding"/>
    <property type="evidence" value="ECO:0007669"/>
    <property type="project" value="UniProtKB-KW"/>
</dbReference>
<evidence type="ECO:0000313" key="7">
    <source>
        <dbReference type="EMBL" id="OGM03954.1"/>
    </source>
</evidence>
<organism evidence="7 8">
    <name type="scientific">Candidatus Wallbacteria bacterium GWC2_49_35</name>
    <dbReference type="NCBI Taxonomy" id="1817813"/>
    <lineage>
        <taxon>Bacteria</taxon>
        <taxon>Candidatus Walliibacteriota</taxon>
    </lineage>
</organism>
<name>A0A1F7WM83_9BACT</name>
<dbReference type="InterPro" id="IPR015931">
    <property type="entry name" value="Acnase/IPM_dHydase_lsu_aba_1/3"/>
</dbReference>
<dbReference type="NCBIfam" id="NF001614">
    <property type="entry name" value="PRK00402.1"/>
    <property type="match status" value="1"/>
</dbReference>
<keyword evidence="5" id="KW-0456">Lyase</keyword>
<dbReference type="GO" id="GO:0046872">
    <property type="term" value="F:metal ion binding"/>
    <property type="evidence" value="ECO:0007669"/>
    <property type="project" value="UniProtKB-KW"/>
</dbReference>
<evidence type="ECO:0000256" key="1">
    <source>
        <dbReference type="ARBA" id="ARBA00001966"/>
    </source>
</evidence>
<evidence type="ECO:0000256" key="3">
    <source>
        <dbReference type="ARBA" id="ARBA00023004"/>
    </source>
</evidence>
<dbReference type="SUPFAM" id="SSF53732">
    <property type="entry name" value="Aconitase iron-sulfur domain"/>
    <property type="match status" value="1"/>
</dbReference>
<gene>
    <name evidence="7" type="ORF">A2008_06845</name>
</gene>
<dbReference type="AlphaFoldDB" id="A0A1F7WM83"/>
<dbReference type="EMBL" id="MGFH01000152">
    <property type="protein sequence ID" value="OGM03954.1"/>
    <property type="molecule type" value="Genomic_DNA"/>
</dbReference>
<keyword evidence="3" id="KW-0408">Iron</keyword>
<keyword evidence="4" id="KW-0411">Iron-sulfur</keyword>
<dbReference type="InterPro" id="IPR036008">
    <property type="entry name" value="Aconitase_4Fe-4S_dom"/>
</dbReference>
<accession>A0A1F7WM83</accession>
<dbReference type="Proteomes" id="UP000178735">
    <property type="component" value="Unassembled WGS sequence"/>
</dbReference>
<dbReference type="GO" id="GO:0019752">
    <property type="term" value="P:carboxylic acid metabolic process"/>
    <property type="evidence" value="ECO:0007669"/>
    <property type="project" value="UniProtKB-ARBA"/>
</dbReference>
<keyword evidence="2" id="KW-0479">Metal-binding</keyword>
<dbReference type="PANTHER" id="PTHR43822:SF2">
    <property type="entry name" value="HOMOACONITASE, MITOCHONDRIAL"/>
    <property type="match status" value="1"/>
</dbReference>
<comment type="cofactor">
    <cofactor evidence="1">
        <name>[4Fe-4S] cluster</name>
        <dbReference type="ChEBI" id="CHEBI:49883"/>
    </cofactor>
</comment>
<sequence length="416" mass="44491">MGYTMIEKIFKSHLVRPNDEVKPGNIVWIKLDVRSARDFGGANVVKNFNKYCKGDKVNDASKTFFTFDCQAPANTIPYANNQQVCREFAKSQGIKVYDVNAGIGSHVLIEQGLAVPGSTTVGTDSHLNIMGAVGAFGQGMGDIDIAYAMRHGATWFEIPPSIKITINGKLKYPAGAKDLTLFVLKEFGSAGLLGASVEFYGEAVETLSLHERITLSSMATEMGAIVGLIPANDAVVDYFKQRSKAGTIDHVKTDGDAVYTKEYTLDITGLKPLAAAPPSPDNVVEVDKLKEIKVDSVFIGSCTNGRFEDIKAAADIVSGKKIKGNIMAKIVPATGEVYQRMIETGVLQTLFNAGFIIASQGCGGCASGQIGMTGKNEVQISTSNRNFDGKQGDGKTYLTSPVVAAYSALNGYISYE</sequence>
<dbReference type="GO" id="GO:0016829">
    <property type="term" value="F:lyase activity"/>
    <property type="evidence" value="ECO:0007669"/>
    <property type="project" value="UniProtKB-KW"/>
</dbReference>
<dbReference type="STRING" id="1817813.A2008_06845"/>
<dbReference type="InterPro" id="IPR001030">
    <property type="entry name" value="Acoase/IPM_deHydtase_lsu_aba"/>
</dbReference>
<evidence type="ECO:0000259" key="6">
    <source>
        <dbReference type="Pfam" id="PF00330"/>
    </source>
</evidence>
<protein>
    <submittedName>
        <fullName evidence="7">Homoaconitate hydratase</fullName>
    </submittedName>
</protein>
<feature type="domain" description="Aconitase/3-isopropylmalate dehydratase large subunit alpha/beta/alpha" evidence="6">
    <location>
        <begin position="7"/>
        <end position="411"/>
    </location>
</feature>
<dbReference type="Gene3D" id="3.30.499.10">
    <property type="entry name" value="Aconitase, domain 3"/>
    <property type="match status" value="2"/>
</dbReference>
<dbReference type="PRINTS" id="PR00415">
    <property type="entry name" value="ACONITASE"/>
</dbReference>
<comment type="caution">
    <text evidence="7">The sequence shown here is derived from an EMBL/GenBank/DDBJ whole genome shotgun (WGS) entry which is preliminary data.</text>
</comment>
<evidence type="ECO:0000256" key="4">
    <source>
        <dbReference type="ARBA" id="ARBA00023014"/>
    </source>
</evidence>
<evidence type="ECO:0000256" key="5">
    <source>
        <dbReference type="ARBA" id="ARBA00023239"/>
    </source>
</evidence>
<dbReference type="InterPro" id="IPR050067">
    <property type="entry name" value="IPM_dehydratase_rel_enz"/>
</dbReference>
<evidence type="ECO:0000313" key="8">
    <source>
        <dbReference type="Proteomes" id="UP000178735"/>
    </source>
</evidence>
<reference evidence="7 8" key="1">
    <citation type="journal article" date="2016" name="Nat. Commun.">
        <title>Thousands of microbial genomes shed light on interconnected biogeochemical processes in an aquifer system.</title>
        <authorList>
            <person name="Anantharaman K."/>
            <person name="Brown C.T."/>
            <person name="Hug L.A."/>
            <person name="Sharon I."/>
            <person name="Castelle C.J."/>
            <person name="Probst A.J."/>
            <person name="Thomas B.C."/>
            <person name="Singh A."/>
            <person name="Wilkins M.J."/>
            <person name="Karaoz U."/>
            <person name="Brodie E.L."/>
            <person name="Williams K.H."/>
            <person name="Hubbard S.S."/>
            <person name="Banfield J.F."/>
        </authorList>
    </citation>
    <scope>NUCLEOTIDE SEQUENCE [LARGE SCALE GENOMIC DNA]</scope>
</reference>
<dbReference type="InterPro" id="IPR018136">
    <property type="entry name" value="Aconitase_4Fe-4S_BS"/>
</dbReference>
<dbReference type="PANTHER" id="PTHR43822">
    <property type="entry name" value="HOMOACONITASE, MITOCHONDRIAL-RELATED"/>
    <property type="match status" value="1"/>
</dbReference>
<dbReference type="PROSITE" id="PS00450">
    <property type="entry name" value="ACONITASE_1"/>
    <property type="match status" value="1"/>
</dbReference>